<evidence type="ECO:0000256" key="3">
    <source>
        <dbReference type="ARBA" id="ARBA00023054"/>
    </source>
</evidence>
<keyword evidence="6" id="KW-0539">Nucleus</keyword>
<proteinExistence type="predicted"/>
<dbReference type="KEGG" id="aprc:113850591"/>
<keyword evidence="4" id="KW-0238">DNA-binding</keyword>
<dbReference type="Pfam" id="PF02042">
    <property type="entry name" value="RWP-RK"/>
    <property type="match status" value="1"/>
</dbReference>
<dbReference type="GeneID" id="113850591"/>
<dbReference type="PANTHER" id="PTHR46373">
    <property type="entry name" value="PROTEIN RKD4"/>
    <property type="match status" value="1"/>
</dbReference>
<evidence type="ECO:0000313" key="9">
    <source>
        <dbReference type="RefSeq" id="XP_027336979.1"/>
    </source>
</evidence>
<dbReference type="AlphaFoldDB" id="A0A8B8K0I5"/>
<reference evidence="9" key="2">
    <citation type="submission" date="2025-08" db="UniProtKB">
        <authorList>
            <consortium name="RefSeq"/>
        </authorList>
    </citation>
    <scope>IDENTIFICATION</scope>
    <source>
        <tissue evidence="9">Young leaves</tissue>
    </source>
</reference>
<dbReference type="InterPro" id="IPR003035">
    <property type="entry name" value="RWP-RK_dom"/>
</dbReference>
<keyword evidence="5" id="KW-0804">Transcription</keyword>
<evidence type="ECO:0000256" key="2">
    <source>
        <dbReference type="ARBA" id="ARBA00023015"/>
    </source>
</evidence>
<keyword evidence="3" id="KW-0175">Coiled coil</keyword>
<dbReference type="Proteomes" id="UP000694853">
    <property type="component" value="Unplaced"/>
</dbReference>
<keyword evidence="8" id="KW-1185">Reference proteome</keyword>
<dbReference type="RefSeq" id="XP_027336979.1">
    <property type="nucleotide sequence ID" value="XM_027481178.1"/>
</dbReference>
<keyword evidence="2" id="KW-0805">Transcription regulation</keyword>
<comment type="function">
    <text evidence="1">Putative transcription factor.</text>
</comment>
<dbReference type="GO" id="GO:0003677">
    <property type="term" value="F:DNA binding"/>
    <property type="evidence" value="ECO:0007669"/>
    <property type="project" value="UniProtKB-KW"/>
</dbReference>
<dbReference type="PANTHER" id="PTHR46373:SF5">
    <property type="entry name" value="RWP-RK DOMAIN PROTEIN"/>
    <property type="match status" value="1"/>
</dbReference>
<dbReference type="PROSITE" id="PS51519">
    <property type="entry name" value="RWP_RK"/>
    <property type="match status" value="1"/>
</dbReference>
<evidence type="ECO:0000256" key="1">
    <source>
        <dbReference type="ARBA" id="ARBA00004049"/>
    </source>
</evidence>
<accession>A0A8B8K0I5</accession>
<sequence length="405" mass="45543">MPFTGSQITNESWRPCLFGAATPITRTPISIFIAQRGTSFVCVVMENAGFVPSHDTNTFDWSNATLAHFTNDAPNALSQQLNTSFGLEPLIDPIIQQGHLPFADPIIQQGSLPFADPMVQDHFMHNNGGTGNFPEGPSLPDPENENLEFNEVLPLSHWPQSPAPFFCSCCHVLREIIHTNGTNFQKLEIHGTLGLITHAIHRQNITGADPNSVQYEMIDFCYRNSDEIKTFLVNYCAQQASSGYIIVQDPLSTYYETLCTGLDWTEDLSDECIDLNPNNSANEMEQEAENGTGTKISLASQRERARRMKLSDFSDYFHLPIEEASRQVSLCPTVVKKICRRAKLKRWPYRKVKSITKEIELLRRALESEDAMSRARTQEDINRLVQQMIRHCGGVLPTAIDINPL</sequence>
<evidence type="ECO:0000256" key="4">
    <source>
        <dbReference type="ARBA" id="ARBA00023125"/>
    </source>
</evidence>
<evidence type="ECO:0000259" key="7">
    <source>
        <dbReference type="PROSITE" id="PS51519"/>
    </source>
</evidence>
<reference evidence="8" key="1">
    <citation type="journal article" date="2019" name="Toxins">
        <title>Detection of Abrin-Like and Prepropulchellin-Like Toxin Genes and Transcripts Using Whole Genome Sequencing and Full-Length Transcript Sequencing of Abrus precatorius.</title>
        <authorList>
            <person name="Hovde B.T."/>
            <person name="Daligault H.E."/>
            <person name="Hanschen E.R."/>
            <person name="Kunde Y.A."/>
            <person name="Johnson M.B."/>
            <person name="Starkenburg S.R."/>
            <person name="Johnson S.L."/>
        </authorList>
    </citation>
    <scope>NUCLEOTIDE SEQUENCE [LARGE SCALE GENOMIC DNA]</scope>
</reference>
<evidence type="ECO:0000256" key="6">
    <source>
        <dbReference type="ARBA" id="ARBA00023242"/>
    </source>
</evidence>
<organism evidence="8 9">
    <name type="scientific">Abrus precatorius</name>
    <name type="common">Indian licorice</name>
    <name type="synonym">Glycine abrus</name>
    <dbReference type="NCBI Taxonomy" id="3816"/>
    <lineage>
        <taxon>Eukaryota</taxon>
        <taxon>Viridiplantae</taxon>
        <taxon>Streptophyta</taxon>
        <taxon>Embryophyta</taxon>
        <taxon>Tracheophyta</taxon>
        <taxon>Spermatophyta</taxon>
        <taxon>Magnoliopsida</taxon>
        <taxon>eudicotyledons</taxon>
        <taxon>Gunneridae</taxon>
        <taxon>Pentapetalae</taxon>
        <taxon>rosids</taxon>
        <taxon>fabids</taxon>
        <taxon>Fabales</taxon>
        <taxon>Fabaceae</taxon>
        <taxon>Papilionoideae</taxon>
        <taxon>50 kb inversion clade</taxon>
        <taxon>NPAAA clade</taxon>
        <taxon>indigoferoid/millettioid clade</taxon>
        <taxon>Abreae</taxon>
        <taxon>Abrus</taxon>
    </lineage>
</organism>
<name>A0A8B8K0I5_ABRPR</name>
<evidence type="ECO:0000313" key="8">
    <source>
        <dbReference type="Proteomes" id="UP000694853"/>
    </source>
</evidence>
<dbReference type="GO" id="GO:0003700">
    <property type="term" value="F:DNA-binding transcription factor activity"/>
    <property type="evidence" value="ECO:0007669"/>
    <property type="project" value="InterPro"/>
</dbReference>
<feature type="domain" description="RWP-RK" evidence="7">
    <location>
        <begin position="295"/>
        <end position="375"/>
    </location>
</feature>
<dbReference type="OrthoDB" id="6270329at2759"/>
<evidence type="ECO:0000256" key="5">
    <source>
        <dbReference type="ARBA" id="ARBA00023163"/>
    </source>
</evidence>
<gene>
    <name evidence="9" type="primary">LOC113850591</name>
</gene>
<dbReference type="InterPro" id="IPR044607">
    <property type="entry name" value="RKD-like"/>
</dbReference>
<protein>
    <submittedName>
        <fullName evidence="9">Uncharacterized protein LOC113850591</fullName>
    </submittedName>
</protein>